<evidence type="ECO:0000256" key="9">
    <source>
        <dbReference type="ARBA" id="ARBA00022695"/>
    </source>
</evidence>
<feature type="domain" description="2-C-methyl-D-erythritol 2,4-cyclodiphosphate synthase" evidence="15">
    <location>
        <begin position="231"/>
        <end position="384"/>
    </location>
</feature>
<dbReference type="InterPro" id="IPR036571">
    <property type="entry name" value="MECDP_synthase_sf"/>
</dbReference>
<dbReference type="EMBL" id="QBKA01000002">
    <property type="protein sequence ID" value="RDC59978.1"/>
    <property type="molecule type" value="Genomic_DNA"/>
</dbReference>
<dbReference type="SUPFAM" id="SSF53448">
    <property type="entry name" value="Nucleotide-diphospho-sugar transferases"/>
    <property type="match status" value="1"/>
</dbReference>
<dbReference type="PANTHER" id="PTHR43181">
    <property type="entry name" value="2-C-METHYL-D-ERYTHRITOL 2,4-CYCLODIPHOSPHATE SYNTHASE, CHLOROPLASTIC"/>
    <property type="match status" value="1"/>
</dbReference>
<dbReference type="UniPathway" id="UPA00056">
    <property type="reaction ID" value="UER00093"/>
</dbReference>
<evidence type="ECO:0000256" key="6">
    <source>
        <dbReference type="ARBA" id="ARBA00008480"/>
    </source>
</evidence>
<dbReference type="SUPFAM" id="SSF69765">
    <property type="entry name" value="IpsF-like"/>
    <property type="match status" value="1"/>
</dbReference>
<evidence type="ECO:0000256" key="10">
    <source>
        <dbReference type="ARBA" id="ARBA00022723"/>
    </source>
</evidence>
<name>A0A369QCH5_9SPHN</name>
<dbReference type="CDD" id="cd02516">
    <property type="entry name" value="CDP-ME_synthetase"/>
    <property type="match status" value="1"/>
</dbReference>
<feature type="region of interest" description="2-C-methyl-D-erythritol 4-phosphate cytidylyltransferase" evidence="14">
    <location>
        <begin position="1"/>
        <end position="231"/>
    </location>
</feature>
<dbReference type="PROSITE" id="PS01295">
    <property type="entry name" value="ISPD"/>
    <property type="match status" value="1"/>
</dbReference>
<dbReference type="OrthoDB" id="9804336at2"/>
<evidence type="ECO:0000256" key="3">
    <source>
        <dbReference type="ARBA" id="ARBA00001968"/>
    </source>
</evidence>
<dbReference type="InterPro" id="IPR018294">
    <property type="entry name" value="ISPD_synthase_CS"/>
</dbReference>
<comment type="function">
    <text evidence="14">Bifunctional enzyme that catalyzes the formation of 4-diphosphocytidyl-2-C-methyl-D-erythritol from CTP and 2-C-methyl-D-erythritol 4-phosphate (MEP) (IspD), and catalyzes the conversion of 4-diphosphocytidyl-2-C-methyl-D-erythritol 2-phosphate (CDP-ME2P) to 2-C-methyl-D-erythritol 2,4-cyclodiphosphate (ME-CPP) with a corresponding release of cytidine 5-monophosphate (CMP) (IspF).</text>
</comment>
<evidence type="ECO:0000256" key="11">
    <source>
        <dbReference type="ARBA" id="ARBA00023229"/>
    </source>
</evidence>
<feature type="site" description="Transition state stabilizer" evidence="14">
    <location>
        <position position="22"/>
    </location>
</feature>
<dbReference type="GO" id="GO:0050518">
    <property type="term" value="F:2-C-methyl-D-erythritol 4-phosphate cytidylyltransferase activity"/>
    <property type="evidence" value="ECO:0007669"/>
    <property type="project" value="UniProtKB-UniRule"/>
</dbReference>
<dbReference type="RefSeq" id="WP_115366227.1">
    <property type="nucleotide sequence ID" value="NZ_QBKA01000002.1"/>
</dbReference>
<dbReference type="InterPro" id="IPR029044">
    <property type="entry name" value="Nucleotide-diphossugar_trans"/>
</dbReference>
<comment type="pathway">
    <text evidence="4 14">Isoprenoid biosynthesis; isopentenyl diphosphate biosynthesis via DXP pathway; isopentenyl diphosphate from 1-deoxy-D-xylulose 5-phosphate: step 4/6.</text>
</comment>
<dbReference type="FunFam" id="3.30.1330.50:FF:000003">
    <property type="entry name" value="2-C-methyl-D-erythritol 2,4-cyclodiphosphate synthase"/>
    <property type="match status" value="1"/>
</dbReference>
<feature type="site" description="Transition state stabilizer" evidence="14">
    <location>
        <position position="264"/>
    </location>
</feature>
<dbReference type="GO" id="GO:0019288">
    <property type="term" value="P:isopentenyl diphosphate biosynthetic process, methylerythritol 4-phosphate pathway"/>
    <property type="evidence" value="ECO:0007669"/>
    <property type="project" value="UniProtKB-UniRule"/>
</dbReference>
<feature type="binding site" evidence="14">
    <location>
        <begin position="264"/>
        <end position="265"/>
    </location>
    <ligand>
        <name>4-CDP-2-C-methyl-D-erythritol 2-phosphate</name>
        <dbReference type="ChEBI" id="CHEBI:57919"/>
    </ligand>
</feature>
<dbReference type="NCBIfam" id="TIGR00151">
    <property type="entry name" value="ispF"/>
    <property type="match status" value="1"/>
</dbReference>
<dbReference type="PANTHER" id="PTHR43181:SF1">
    <property type="entry name" value="2-C-METHYL-D-ERYTHRITOL 2,4-CYCLODIPHOSPHATE SYNTHASE, CHLOROPLASTIC"/>
    <property type="match status" value="1"/>
</dbReference>
<dbReference type="NCBIfam" id="NF006899">
    <property type="entry name" value="PRK09382.1"/>
    <property type="match status" value="1"/>
</dbReference>
<keyword evidence="9 14" id="KW-0548">Nucleotidyltransferase</keyword>
<feature type="binding site" evidence="14">
    <location>
        <begin position="362"/>
        <end position="365"/>
    </location>
    <ligand>
        <name>4-CDP-2-C-methyl-D-erythritol 2-phosphate</name>
        <dbReference type="ChEBI" id="CHEBI:57919"/>
    </ligand>
</feature>
<feature type="binding site" evidence="14">
    <location>
        <position position="238"/>
    </location>
    <ligand>
        <name>a divalent metal cation</name>
        <dbReference type="ChEBI" id="CHEBI:60240"/>
    </ligand>
</feature>
<protein>
    <recommendedName>
        <fullName evidence="14">Bifunctional enzyme IspD/IspF</fullName>
    </recommendedName>
    <domain>
        <recommendedName>
            <fullName evidence="14">2-C-methyl-D-erythritol 4-phosphate cytidylyltransferase</fullName>
            <ecNumber evidence="14">2.7.7.60</ecNumber>
        </recommendedName>
        <alternativeName>
            <fullName evidence="14">4-diphosphocytidyl-2C-methyl-D-erythritol synthase</fullName>
        </alternativeName>
        <alternativeName>
            <fullName evidence="14">MEP cytidylyltransferase</fullName>
            <shortName evidence="14">MCT</shortName>
        </alternativeName>
    </domain>
    <domain>
        <recommendedName>
            <fullName evidence="14">2-C-methyl-D-erythritol 2,4-cyclodiphosphate synthase</fullName>
            <shortName evidence="14">MECDP-synthase</shortName>
            <shortName evidence="14">MECPP-synthase</shortName>
            <shortName evidence="14">MECPS</shortName>
            <ecNumber evidence="14">4.6.1.12</ecNumber>
        </recommendedName>
    </domain>
</protein>
<dbReference type="CDD" id="cd00554">
    <property type="entry name" value="MECDP_synthase"/>
    <property type="match status" value="1"/>
</dbReference>
<feature type="site" description="Transition state stabilizer" evidence="14">
    <location>
        <position position="29"/>
    </location>
</feature>
<feature type="binding site" evidence="14">
    <location>
        <begin position="238"/>
        <end position="240"/>
    </location>
    <ligand>
        <name>4-CDP-2-C-methyl-D-erythritol 2-phosphate</name>
        <dbReference type="ChEBI" id="CHEBI:57919"/>
    </ligand>
</feature>
<gene>
    <name evidence="14" type="primary">ispDF</name>
    <name evidence="16" type="ORF">HME9302_01176</name>
</gene>
<keyword evidence="11 14" id="KW-0414">Isoprene biosynthesis</keyword>
<dbReference type="Proteomes" id="UP000253727">
    <property type="component" value="Unassembled WGS sequence"/>
</dbReference>
<comment type="similarity">
    <text evidence="14">In the C-terminal section; belongs to the IspF family.</text>
</comment>
<dbReference type="Gene3D" id="3.30.1330.50">
    <property type="entry name" value="2-C-methyl-D-erythritol 2,4-cyclodiphosphate synthase"/>
    <property type="match status" value="1"/>
</dbReference>
<dbReference type="HAMAP" id="MF_01520">
    <property type="entry name" value="IspDF"/>
    <property type="match status" value="1"/>
</dbReference>
<keyword evidence="13 14" id="KW-0511">Multifunctional enzyme</keyword>
<comment type="caution">
    <text evidence="16">The sequence shown here is derived from an EMBL/GenBank/DDBJ whole genome shotgun (WGS) entry which is preliminary data.</text>
</comment>
<evidence type="ECO:0000259" key="15">
    <source>
        <dbReference type="Pfam" id="PF02542"/>
    </source>
</evidence>
<dbReference type="Pfam" id="PF02542">
    <property type="entry name" value="YgbB"/>
    <property type="match status" value="1"/>
</dbReference>
<dbReference type="EC" id="4.6.1.12" evidence="14"/>
<dbReference type="GO" id="GO:0016114">
    <property type="term" value="P:terpenoid biosynthetic process"/>
    <property type="evidence" value="ECO:0007669"/>
    <property type="project" value="InterPro"/>
</dbReference>
<evidence type="ECO:0000256" key="8">
    <source>
        <dbReference type="ARBA" id="ARBA00022679"/>
    </source>
</evidence>
<comment type="similarity">
    <text evidence="7">Belongs to the IspD/TarI cytidylyltransferase family. IspD subfamily.</text>
</comment>
<dbReference type="GO" id="GO:0046872">
    <property type="term" value="F:metal ion binding"/>
    <property type="evidence" value="ECO:0007669"/>
    <property type="project" value="UniProtKB-KW"/>
</dbReference>
<evidence type="ECO:0000313" key="16">
    <source>
        <dbReference type="EMBL" id="RDC59978.1"/>
    </source>
</evidence>
<evidence type="ECO:0000256" key="14">
    <source>
        <dbReference type="HAMAP-Rule" id="MF_01520"/>
    </source>
</evidence>
<dbReference type="PROSITE" id="PS01350">
    <property type="entry name" value="ISPF"/>
    <property type="match status" value="1"/>
</dbReference>
<accession>A0A369QCH5</accession>
<feature type="binding site" evidence="14">
    <location>
        <position position="240"/>
    </location>
    <ligand>
        <name>a divalent metal cation</name>
        <dbReference type="ChEBI" id="CHEBI:60240"/>
    </ligand>
</feature>
<comment type="similarity">
    <text evidence="14">In the N-terminal section; belongs to the IspD/TarI cytidylyltransferase family. IspD subfamily.</text>
</comment>
<comment type="catalytic activity">
    <reaction evidence="2 14">
        <text>2-C-methyl-D-erythritol 4-phosphate + CTP + H(+) = 4-CDP-2-C-methyl-D-erythritol + diphosphate</text>
        <dbReference type="Rhea" id="RHEA:13429"/>
        <dbReference type="ChEBI" id="CHEBI:15378"/>
        <dbReference type="ChEBI" id="CHEBI:33019"/>
        <dbReference type="ChEBI" id="CHEBI:37563"/>
        <dbReference type="ChEBI" id="CHEBI:57823"/>
        <dbReference type="ChEBI" id="CHEBI:58262"/>
        <dbReference type="EC" id="2.7.7.60"/>
    </reaction>
</comment>
<keyword evidence="10 14" id="KW-0479">Metal-binding</keyword>
<dbReference type="GO" id="GO:0008685">
    <property type="term" value="F:2-C-methyl-D-erythritol 2,4-cyclodiphosphate synthase activity"/>
    <property type="evidence" value="ECO:0007669"/>
    <property type="project" value="UniProtKB-UniRule"/>
</dbReference>
<evidence type="ECO:0000256" key="5">
    <source>
        <dbReference type="ARBA" id="ARBA00004787"/>
    </source>
</evidence>
<keyword evidence="17" id="KW-1185">Reference proteome</keyword>
<dbReference type="EC" id="2.7.7.60" evidence="14"/>
<feature type="site" description="Positions MEP for the nucleophilic attack" evidence="14">
    <location>
        <position position="156"/>
    </location>
</feature>
<feature type="region of interest" description="2-C-methyl-D-erythritol 2,4-cyclodiphosphate synthase" evidence="14">
    <location>
        <begin position="232"/>
        <end position="392"/>
    </location>
</feature>
<dbReference type="NCBIfam" id="TIGR00453">
    <property type="entry name" value="ispD"/>
    <property type="match status" value="1"/>
</dbReference>
<feature type="site" description="Positions MEP for the nucleophilic attack" evidence="14">
    <location>
        <position position="211"/>
    </location>
</feature>
<feature type="binding site" evidence="14">
    <location>
        <position position="372"/>
    </location>
    <ligand>
        <name>4-CDP-2-C-methyl-D-erythritol 2-phosphate</name>
        <dbReference type="ChEBI" id="CHEBI:57919"/>
    </ligand>
</feature>
<comment type="cofactor">
    <cofactor evidence="3 14">
        <name>a divalent metal cation</name>
        <dbReference type="ChEBI" id="CHEBI:60240"/>
    </cofactor>
</comment>
<dbReference type="InterPro" id="IPR003526">
    <property type="entry name" value="MECDP_synthase"/>
</dbReference>
<sequence>MASVTPLPSFAAIVVAAGEGLRAGQPVPKQFAPWRGKPLVRHSVETLKEQGAQPVIVVIPAGTDAIAQDALKGLDGVLFQTGADTRQGSVQRGLQALPDTAERVLIHDAARPILPAEVTARIVRALDNYEGAIPILPVVDSLVVAAGEAMGPPAKREDLRRVQTPQGFRASAIKAAQSAWQGALDAGDDAQVLAAAGGKVMTVEGAEALHKVTVAEDFETATVPMTNMRAIRTGMGYDVHRLMEGEELWLCGIKLDHDRGLAGHSDADVGIHAIVDAILGAIGQGDIGQHFPPSDAQWAGAASDRFLAHAVSLANAAGYDIGNIDLTLICEEPKIGPHRVAMAQRLAQIICCDVQFINVKATTTERLGFTGRAEGIAAQAVATLIAQEKDRP</sequence>
<evidence type="ECO:0000256" key="7">
    <source>
        <dbReference type="ARBA" id="ARBA00009789"/>
    </source>
</evidence>
<dbReference type="AlphaFoldDB" id="A0A369QCH5"/>
<feature type="binding site" evidence="14">
    <location>
        <position position="369"/>
    </location>
    <ligand>
        <name>4-CDP-2-C-methyl-D-erythritol 2-phosphate</name>
        <dbReference type="ChEBI" id="CHEBI:57919"/>
    </ligand>
</feature>
<dbReference type="InterPro" id="IPR026596">
    <property type="entry name" value="IspD/F"/>
</dbReference>
<keyword evidence="8 14" id="KW-0808">Transferase</keyword>
<evidence type="ECO:0000256" key="2">
    <source>
        <dbReference type="ARBA" id="ARBA00001282"/>
    </source>
</evidence>
<dbReference type="HAMAP" id="MF_00107">
    <property type="entry name" value="IspF"/>
    <property type="match status" value="1"/>
</dbReference>
<reference evidence="16 17" key="1">
    <citation type="submission" date="2018-04" db="EMBL/GenBank/DDBJ databases">
        <title>Altererythrobacter sp. HME9302 genome sequencing and assembly.</title>
        <authorList>
            <person name="Kang H."/>
            <person name="Kim H."/>
            <person name="Joh K."/>
        </authorList>
    </citation>
    <scope>NUCLEOTIDE SEQUENCE [LARGE SCALE GENOMIC DNA]</scope>
    <source>
        <strain evidence="16 17">HME9302</strain>
    </source>
</reference>
<organism evidence="16 17">
    <name type="scientific">Alteripontixanthobacter maritimus</name>
    <dbReference type="NCBI Taxonomy" id="2161824"/>
    <lineage>
        <taxon>Bacteria</taxon>
        <taxon>Pseudomonadati</taxon>
        <taxon>Pseudomonadota</taxon>
        <taxon>Alphaproteobacteria</taxon>
        <taxon>Sphingomonadales</taxon>
        <taxon>Erythrobacteraceae</taxon>
        <taxon>Alteripontixanthobacter</taxon>
    </lineage>
</organism>
<feature type="binding site" evidence="14">
    <location>
        <begin position="286"/>
        <end position="288"/>
    </location>
    <ligand>
        <name>4-CDP-2-C-methyl-D-erythritol 2-phosphate</name>
        <dbReference type="ChEBI" id="CHEBI:57919"/>
    </ligand>
</feature>
<evidence type="ECO:0000256" key="12">
    <source>
        <dbReference type="ARBA" id="ARBA00023239"/>
    </source>
</evidence>
<dbReference type="InterPro" id="IPR034683">
    <property type="entry name" value="IspD/TarI"/>
</dbReference>
<comment type="pathway">
    <text evidence="5 14">Isoprenoid biosynthesis; isopentenyl diphosphate biosynthesis via DXP pathway; isopentenyl diphosphate from 1-deoxy-D-xylulose 5-phosphate: step 2/6.</text>
</comment>
<comment type="catalytic activity">
    <reaction evidence="1 14">
        <text>4-CDP-2-C-methyl-D-erythritol 2-phosphate = 2-C-methyl-D-erythritol 2,4-cyclic diphosphate + CMP</text>
        <dbReference type="Rhea" id="RHEA:23864"/>
        <dbReference type="ChEBI" id="CHEBI:57919"/>
        <dbReference type="ChEBI" id="CHEBI:58483"/>
        <dbReference type="ChEBI" id="CHEBI:60377"/>
        <dbReference type="EC" id="4.6.1.12"/>
    </reaction>
</comment>
<evidence type="ECO:0000256" key="1">
    <source>
        <dbReference type="ARBA" id="ARBA00000200"/>
    </source>
</evidence>
<dbReference type="Pfam" id="PF01128">
    <property type="entry name" value="IspD"/>
    <property type="match status" value="1"/>
</dbReference>
<evidence type="ECO:0000313" key="17">
    <source>
        <dbReference type="Proteomes" id="UP000253727"/>
    </source>
</evidence>
<dbReference type="InterPro" id="IPR020555">
    <property type="entry name" value="MECDP_synthase_CS"/>
</dbReference>
<feature type="site" description="Transition state stabilizer" evidence="14">
    <location>
        <position position="363"/>
    </location>
</feature>
<keyword evidence="12 14" id="KW-0456">Lyase</keyword>
<dbReference type="Gene3D" id="3.90.550.10">
    <property type="entry name" value="Spore Coat Polysaccharide Biosynthesis Protein SpsA, Chain A"/>
    <property type="match status" value="1"/>
</dbReference>
<evidence type="ECO:0000256" key="4">
    <source>
        <dbReference type="ARBA" id="ARBA00004709"/>
    </source>
</evidence>
<feature type="binding site" evidence="14">
    <location>
        <position position="272"/>
    </location>
    <ligand>
        <name>a divalent metal cation</name>
        <dbReference type="ChEBI" id="CHEBI:60240"/>
    </ligand>
</feature>
<proteinExistence type="inferred from homology"/>
<comment type="similarity">
    <text evidence="6">Belongs to the IspF family.</text>
</comment>
<evidence type="ECO:0000256" key="13">
    <source>
        <dbReference type="ARBA" id="ARBA00023268"/>
    </source>
</evidence>
<dbReference type="InterPro" id="IPR001228">
    <property type="entry name" value="IspD"/>
</dbReference>
<comment type="caution">
    <text evidence="14">Lacks conserved residue(s) required for the propagation of feature annotation.</text>
</comment>